<feature type="transmembrane region" description="Helical" evidence="2">
    <location>
        <begin position="137"/>
        <end position="155"/>
    </location>
</feature>
<name>A0A387HJG3_9ACTN</name>
<evidence type="ECO:0000313" key="3">
    <source>
        <dbReference type="EMBL" id="AYG80597.1"/>
    </source>
</evidence>
<feature type="transmembrane region" description="Helical" evidence="2">
    <location>
        <begin position="167"/>
        <end position="186"/>
    </location>
</feature>
<proteinExistence type="predicted"/>
<organism evidence="3 4">
    <name type="scientific">Streptomyces hundungensis</name>
    <dbReference type="NCBI Taxonomy" id="1077946"/>
    <lineage>
        <taxon>Bacteria</taxon>
        <taxon>Bacillati</taxon>
        <taxon>Actinomycetota</taxon>
        <taxon>Actinomycetes</taxon>
        <taxon>Kitasatosporales</taxon>
        <taxon>Streptomycetaceae</taxon>
        <taxon>Streptomyces</taxon>
    </lineage>
</organism>
<accession>A0A387HJG3</accession>
<sequence length="374" mass="38500">MTDLPSAPARDGRAQGTPTPSGTGRTAVRRGPADPVKALMHRHRELCERAVDPLEIAAGLEAHGVTDRTAARFRHRDVFSLAEELYARVPRDTQHPLIPRELTAPSVGWALRALLPGTVCAVAVEGVRLTDGGARPVVGTLGAIAFTVTLTLVLRRGPLRAGPGTRPVAVLGAVWLMAYAAGGDGLLDEALRGGPDGAWPLDPATVTGLALAVAPALWCAHLFSARARRKLDSSRGLAEFTGRSRPLLLATVALYIGGLALCLTATQLAYGTRGFAGALALGVLLWLARLLAAHGFSAAATKVLTAAAGTELLALATVFAGRLPGCAPLARPVDALVRTWGPGALPALVCGAAALALLARAVAVLARASAHVDQ</sequence>
<dbReference type="EMBL" id="CP032698">
    <property type="protein sequence ID" value="AYG80597.1"/>
    <property type="molecule type" value="Genomic_DNA"/>
</dbReference>
<dbReference type="OrthoDB" id="4174200at2"/>
<reference evidence="3 4" key="1">
    <citation type="submission" date="2018-10" db="EMBL/GenBank/DDBJ databases">
        <title>Relationship between Morphology and Antimicrobial Activity in Streptomyces.</title>
        <authorList>
            <person name="Kang H.J."/>
            <person name="Kim S.B."/>
        </authorList>
    </citation>
    <scope>NUCLEOTIDE SEQUENCE [LARGE SCALE GENOMIC DNA]</scope>
    <source>
        <strain evidence="3 4">BH38</strain>
    </source>
</reference>
<feature type="transmembrane region" description="Helical" evidence="2">
    <location>
        <begin position="274"/>
        <end position="291"/>
    </location>
</feature>
<evidence type="ECO:0000256" key="1">
    <source>
        <dbReference type="SAM" id="MobiDB-lite"/>
    </source>
</evidence>
<protein>
    <recommendedName>
        <fullName evidence="5">Integral membrane protein</fullName>
    </recommendedName>
</protein>
<feature type="transmembrane region" description="Helical" evidence="2">
    <location>
        <begin position="303"/>
        <end position="323"/>
    </location>
</feature>
<dbReference type="AlphaFoldDB" id="A0A387HJG3"/>
<keyword evidence="2" id="KW-1133">Transmembrane helix</keyword>
<evidence type="ECO:0000256" key="2">
    <source>
        <dbReference type="SAM" id="Phobius"/>
    </source>
</evidence>
<dbReference type="RefSeq" id="WP_120721520.1">
    <property type="nucleotide sequence ID" value="NZ_CP032698.1"/>
</dbReference>
<feature type="region of interest" description="Disordered" evidence="1">
    <location>
        <begin position="1"/>
        <end position="32"/>
    </location>
</feature>
<gene>
    <name evidence="3" type="ORF">DWB77_02735</name>
</gene>
<feature type="transmembrane region" description="Helical" evidence="2">
    <location>
        <begin position="246"/>
        <end position="268"/>
    </location>
</feature>
<keyword evidence="2" id="KW-0472">Membrane</keyword>
<evidence type="ECO:0008006" key="5">
    <source>
        <dbReference type="Google" id="ProtNLM"/>
    </source>
</evidence>
<feature type="transmembrane region" description="Helical" evidence="2">
    <location>
        <begin position="343"/>
        <end position="366"/>
    </location>
</feature>
<keyword evidence="2" id="KW-0812">Transmembrane</keyword>
<dbReference type="Proteomes" id="UP000271554">
    <property type="component" value="Chromosome"/>
</dbReference>
<feature type="transmembrane region" description="Helical" evidence="2">
    <location>
        <begin position="206"/>
        <end position="225"/>
    </location>
</feature>
<evidence type="ECO:0000313" key="4">
    <source>
        <dbReference type="Proteomes" id="UP000271554"/>
    </source>
</evidence>
<dbReference type="KEGG" id="shun:DWB77_02735"/>
<keyword evidence="4" id="KW-1185">Reference proteome</keyword>